<protein>
    <submittedName>
        <fullName evidence="9">ADL351Wp</fullName>
    </submittedName>
</protein>
<dbReference type="Gene3D" id="3.40.50.10130">
    <property type="match status" value="1"/>
</dbReference>
<evidence type="ECO:0000259" key="8">
    <source>
        <dbReference type="Pfam" id="PF03834"/>
    </source>
</evidence>
<dbReference type="InterPro" id="IPR047260">
    <property type="entry name" value="ERCC1-like_central_dom"/>
</dbReference>
<feature type="region of interest" description="Disordered" evidence="7">
    <location>
        <begin position="20"/>
        <end position="78"/>
    </location>
</feature>
<dbReference type="CDD" id="cd22325">
    <property type="entry name" value="ERCC1_C-like"/>
    <property type="match status" value="1"/>
</dbReference>
<comment type="similarity">
    <text evidence="2">Belongs to the ERCC1/RAD10/SWI10 family.</text>
</comment>
<dbReference type="PANTHER" id="PTHR12749:SF0">
    <property type="entry name" value="DNA EXCISION REPAIR PROTEIN ERCC-1"/>
    <property type="match status" value="1"/>
</dbReference>
<dbReference type="GO" id="GO:0000110">
    <property type="term" value="C:nucleotide-excision repair factor 1 complex"/>
    <property type="evidence" value="ECO:0007669"/>
    <property type="project" value="EnsemblFungi"/>
</dbReference>
<keyword evidence="3" id="KW-0227">DNA damage</keyword>
<feature type="compositionally biased region" description="Low complexity" evidence="7">
    <location>
        <begin position="26"/>
        <end position="41"/>
    </location>
</feature>
<reference evidence="10" key="2">
    <citation type="journal article" date="2013" name="G3 (Bethesda)">
        <title>Genomes of Ashbya fungi isolated from insects reveal four mating-type loci, numerous translocations, lack of transposons, and distinct gene duplications.</title>
        <authorList>
            <person name="Dietrich F.S."/>
            <person name="Voegeli S."/>
            <person name="Kuo S."/>
            <person name="Philippsen P."/>
        </authorList>
    </citation>
    <scope>GENOME REANNOTATION</scope>
    <source>
        <strain evidence="10">ATCC 10895 / CBS 109.51 / FGSC 9923 / NRRL Y-1056</strain>
    </source>
</reference>
<dbReference type="GO" id="GO:0000715">
    <property type="term" value="P:nucleotide-excision repair, DNA damage recognition"/>
    <property type="evidence" value="ECO:0007669"/>
    <property type="project" value="EnsemblFungi"/>
</dbReference>
<dbReference type="Proteomes" id="UP000000591">
    <property type="component" value="Chromosome IV"/>
</dbReference>
<dbReference type="GeneID" id="4619879"/>
<dbReference type="GO" id="GO:1905348">
    <property type="term" value="C:endonuclease complex"/>
    <property type="evidence" value="ECO:0007669"/>
    <property type="project" value="EnsemblFungi"/>
</dbReference>
<dbReference type="GO" id="GO:0000014">
    <property type="term" value="F:single-stranded DNA endodeoxyribonuclease activity"/>
    <property type="evidence" value="ECO:0007669"/>
    <property type="project" value="EnsemblFungi"/>
</dbReference>
<dbReference type="GO" id="GO:0003684">
    <property type="term" value="F:damaged DNA binding"/>
    <property type="evidence" value="ECO:0007669"/>
    <property type="project" value="InterPro"/>
</dbReference>
<dbReference type="OMA" id="ITKLCMF"/>
<keyword evidence="10" id="KW-1185">Reference proteome</keyword>
<dbReference type="PANTHER" id="PTHR12749">
    <property type="entry name" value="EXCISION REPAIR CROSS-COMPLEMENTING 1 ERCC1"/>
    <property type="match status" value="1"/>
</dbReference>
<dbReference type="InParanoid" id="Q75BB8"/>
<dbReference type="InterPro" id="IPR011335">
    <property type="entry name" value="Restrct_endonuc-II-like"/>
</dbReference>
<keyword evidence="4" id="KW-0238">DNA-binding</keyword>
<dbReference type="EMBL" id="AE016817">
    <property type="protein sequence ID" value="AAS51568.1"/>
    <property type="molecule type" value="Genomic_DNA"/>
</dbReference>
<dbReference type="SUPFAM" id="SSF52980">
    <property type="entry name" value="Restriction endonuclease-like"/>
    <property type="match status" value="1"/>
</dbReference>
<keyword evidence="5" id="KW-0234">DNA repair</keyword>
<evidence type="ECO:0000313" key="9">
    <source>
        <dbReference type="EMBL" id="AAS51568.1"/>
    </source>
</evidence>
<dbReference type="InterPro" id="IPR004579">
    <property type="entry name" value="ERCC1/RAD10/SWI10"/>
</dbReference>
<evidence type="ECO:0000256" key="3">
    <source>
        <dbReference type="ARBA" id="ARBA00022763"/>
    </source>
</evidence>
<dbReference type="eggNOG" id="KOG2841">
    <property type="taxonomic scope" value="Eukaryota"/>
</dbReference>
<dbReference type="HOGENOM" id="CLU_1267070_0_0_1"/>
<reference evidence="9 10" key="1">
    <citation type="journal article" date="2004" name="Science">
        <title>The Ashbya gossypii genome as a tool for mapping the ancient Saccharomyces cerevisiae genome.</title>
        <authorList>
            <person name="Dietrich F.S."/>
            <person name="Voegeli S."/>
            <person name="Brachat S."/>
            <person name="Lerch A."/>
            <person name="Gates K."/>
            <person name="Steiner S."/>
            <person name="Mohr C."/>
            <person name="Pohlmann R."/>
            <person name="Luedi P."/>
            <person name="Choi S."/>
            <person name="Wing R.A."/>
            <person name="Flavier A."/>
            <person name="Gaffney T.D."/>
            <person name="Philippsen P."/>
        </authorList>
    </citation>
    <scope>NUCLEOTIDE SEQUENCE [LARGE SCALE GENOMIC DNA]</scope>
    <source>
        <strain evidence="10">ATCC 10895 / CBS 109.51 / FGSC 9923 / NRRL Y-1056</strain>
    </source>
</reference>
<keyword evidence="6" id="KW-0539">Nucleus</keyword>
<dbReference type="FunFam" id="3.40.50.10130:FF:000015">
    <property type="entry name" value="SsDNA endonuclease"/>
    <property type="match status" value="1"/>
</dbReference>
<evidence type="ECO:0000256" key="7">
    <source>
        <dbReference type="SAM" id="MobiDB-lite"/>
    </source>
</evidence>
<dbReference type="OrthoDB" id="10262814at2759"/>
<gene>
    <name evidence="9" type="ORF">AGOS_ADL351W</name>
</gene>
<dbReference type="GO" id="GO:0006277">
    <property type="term" value="P:DNA amplification"/>
    <property type="evidence" value="ECO:0007669"/>
    <property type="project" value="EnsemblFungi"/>
</dbReference>
<sequence>MGADDATSFEKILANVQRRRQEYNGATSASRPEPRAAPAVALDTGPTGSSRVTNAFNQERPTPAAAETDLPKRPRSGQGRTILVSTSQKGNPLLKGLASTNWTYVKSSGTEKVYYDYQVQGRKVVFLSLKYHKLRPEYIDQKLRPFGKTQGNILLCVVDIEDSEDILKELNKTTMFNGFTMLLAFNFEQAAKYLVFLNK</sequence>
<feature type="compositionally biased region" description="Polar residues" evidence="7">
    <location>
        <begin position="46"/>
        <end position="60"/>
    </location>
</feature>
<dbReference type="GO" id="GO:0006312">
    <property type="term" value="P:mitotic recombination"/>
    <property type="evidence" value="ECO:0007669"/>
    <property type="project" value="EnsemblFungi"/>
</dbReference>
<feature type="domain" description="ERCC1-like central" evidence="8">
    <location>
        <begin position="81"/>
        <end position="197"/>
    </location>
</feature>
<dbReference type="KEGG" id="ago:AGOS_ADL351W"/>
<evidence type="ECO:0000256" key="2">
    <source>
        <dbReference type="ARBA" id="ARBA00008283"/>
    </source>
</evidence>
<dbReference type="AlphaFoldDB" id="Q75BB8"/>
<comment type="subcellular location">
    <subcellularLocation>
        <location evidence="1">Nucleus</location>
    </subcellularLocation>
</comment>
<dbReference type="NCBIfam" id="TIGR00597">
    <property type="entry name" value="rad10"/>
    <property type="match status" value="1"/>
</dbReference>
<dbReference type="GO" id="GO:0000736">
    <property type="term" value="P:double-strand break repair via single-strand annealing, removal of nonhomologous ends"/>
    <property type="evidence" value="ECO:0007669"/>
    <property type="project" value="EnsemblFungi"/>
</dbReference>
<dbReference type="Pfam" id="PF03834">
    <property type="entry name" value="Rad10"/>
    <property type="match status" value="1"/>
</dbReference>
<dbReference type="FunCoup" id="Q75BB8">
    <property type="interactions" value="143"/>
</dbReference>
<dbReference type="GO" id="GO:0000710">
    <property type="term" value="P:meiotic mismatch repair"/>
    <property type="evidence" value="ECO:0007669"/>
    <property type="project" value="EnsemblFungi"/>
</dbReference>
<evidence type="ECO:0000256" key="1">
    <source>
        <dbReference type="ARBA" id="ARBA00004123"/>
    </source>
</evidence>
<dbReference type="RefSeq" id="NP_983744.1">
    <property type="nucleotide sequence ID" value="NM_209097.1"/>
</dbReference>
<organism evidence="9 10">
    <name type="scientific">Eremothecium gossypii (strain ATCC 10895 / CBS 109.51 / FGSC 9923 / NRRL Y-1056)</name>
    <name type="common">Yeast</name>
    <name type="synonym">Ashbya gossypii</name>
    <dbReference type="NCBI Taxonomy" id="284811"/>
    <lineage>
        <taxon>Eukaryota</taxon>
        <taxon>Fungi</taxon>
        <taxon>Dikarya</taxon>
        <taxon>Ascomycota</taxon>
        <taxon>Saccharomycotina</taxon>
        <taxon>Saccharomycetes</taxon>
        <taxon>Saccharomycetales</taxon>
        <taxon>Saccharomycetaceae</taxon>
        <taxon>Eremothecium</taxon>
    </lineage>
</organism>
<evidence type="ECO:0000256" key="6">
    <source>
        <dbReference type="ARBA" id="ARBA00023242"/>
    </source>
</evidence>
<accession>Q75BB8</accession>
<name>Q75BB8_EREGS</name>
<evidence type="ECO:0000256" key="4">
    <source>
        <dbReference type="ARBA" id="ARBA00023125"/>
    </source>
</evidence>
<dbReference type="GO" id="GO:0003697">
    <property type="term" value="F:single-stranded DNA binding"/>
    <property type="evidence" value="ECO:0007669"/>
    <property type="project" value="EnsemblFungi"/>
</dbReference>
<dbReference type="STRING" id="284811.Q75BB8"/>
<proteinExistence type="inferred from homology"/>
<evidence type="ECO:0000256" key="5">
    <source>
        <dbReference type="ARBA" id="ARBA00023204"/>
    </source>
</evidence>
<evidence type="ECO:0000313" key="10">
    <source>
        <dbReference type="Proteomes" id="UP000000591"/>
    </source>
</evidence>